<reference evidence="2 3" key="1">
    <citation type="submission" date="2020-08" db="EMBL/GenBank/DDBJ databases">
        <title>Sequencing the genomes of 1000 actinobacteria strains.</title>
        <authorList>
            <person name="Klenk H.-P."/>
        </authorList>
    </citation>
    <scope>NUCLEOTIDE SEQUENCE [LARGE SCALE GENOMIC DNA]</scope>
    <source>
        <strain evidence="2 3">DSM 45518</strain>
    </source>
</reference>
<name>A0A7W7CNW4_9ACTN</name>
<gene>
    <name evidence="2" type="ORF">BKA14_002157</name>
</gene>
<dbReference type="EMBL" id="JACHMF010000001">
    <property type="protein sequence ID" value="MBB4692009.1"/>
    <property type="molecule type" value="Genomic_DNA"/>
</dbReference>
<feature type="compositionally biased region" description="Polar residues" evidence="1">
    <location>
        <begin position="1"/>
        <end position="20"/>
    </location>
</feature>
<comment type="caution">
    <text evidence="2">The sequence shown here is derived from an EMBL/GenBank/DDBJ whole genome shotgun (WGS) entry which is preliminary data.</text>
</comment>
<evidence type="ECO:0000256" key="1">
    <source>
        <dbReference type="SAM" id="MobiDB-lite"/>
    </source>
</evidence>
<dbReference type="AlphaFoldDB" id="A0A7W7CNW4"/>
<evidence type="ECO:0000313" key="3">
    <source>
        <dbReference type="Proteomes" id="UP000542742"/>
    </source>
</evidence>
<dbReference type="Proteomes" id="UP000542742">
    <property type="component" value="Unassembled WGS sequence"/>
</dbReference>
<evidence type="ECO:0000313" key="2">
    <source>
        <dbReference type="EMBL" id="MBB4692009.1"/>
    </source>
</evidence>
<proteinExistence type="predicted"/>
<feature type="compositionally biased region" description="Polar residues" evidence="1">
    <location>
        <begin position="30"/>
        <end position="85"/>
    </location>
</feature>
<keyword evidence="3" id="KW-1185">Reference proteome</keyword>
<protein>
    <submittedName>
        <fullName evidence="2">Uncharacterized protein</fullName>
    </submittedName>
</protein>
<organism evidence="2 3">
    <name type="scientific">Paractinoplanes abujensis</name>
    <dbReference type="NCBI Taxonomy" id="882441"/>
    <lineage>
        <taxon>Bacteria</taxon>
        <taxon>Bacillati</taxon>
        <taxon>Actinomycetota</taxon>
        <taxon>Actinomycetes</taxon>
        <taxon>Micromonosporales</taxon>
        <taxon>Micromonosporaceae</taxon>
        <taxon>Paractinoplanes</taxon>
    </lineage>
</organism>
<accession>A0A7W7CNW4</accession>
<feature type="region of interest" description="Disordered" evidence="1">
    <location>
        <begin position="1"/>
        <end position="129"/>
    </location>
</feature>
<sequence>MLVSPCSTSTSAPWNANAVSGSCPIHGPSPASTDVQSSRQLSRPAQQPGTTTDPVAVSSSRTPPQAISLSAEKSSTDANSATSPSVQPPVSGIHDHDGSDATGHGGGVAGSAYGTSMTGCIRSTDVPFL</sequence>
<dbReference type="RefSeq" id="WP_184950786.1">
    <property type="nucleotide sequence ID" value="NZ_BOMC01000002.1"/>
</dbReference>